<name>A0AA88CSM5_FICCA</name>
<dbReference type="InterPro" id="IPR008949">
    <property type="entry name" value="Isoprenoid_synthase_dom_sf"/>
</dbReference>
<keyword evidence="1" id="KW-0479">Metal-binding</keyword>
<evidence type="ECO:0000259" key="3">
    <source>
        <dbReference type="Pfam" id="PF03936"/>
    </source>
</evidence>
<evidence type="ECO:0000313" key="5">
    <source>
        <dbReference type="Proteomes" id="UP001187192"/>
    </source>
</evidence>
<comment type="caution">
    <text evidence="4">The sequence shown here is derived from an EMBL/GenBank/DDBJ whole genome shotgun (WGS) entry which is preliminary data.</text>
</comment>
<sequence length="178" mass="20535">MLTRVGVLITLIDDIYDVYGTLDELEVFGNVLERWEINDMDQLPDYMKICFLATYNAVNEMGYDVLKEQGLLIIKYLKNLVELKRGDNPKSIQCDMHESGVSEEEARQHIKFLISETLKLMNEDRVAKSLFPQAFVESTMNVIRMAMSMYQKGDVFGVYQERDPKETVLSIIVNPIPI</sequence>
<reference evidence="4" key="1">
    <citation type="submission" date="2023-07" db="EMBL/GenBank/DDBJ databases">
        <title>draft genome sequence of fig (Ficus carica).</title>
        <authorList>
            <person name="Takahashi T."/>
            <person name="Nishimura K."/>
        </authorList>
    </citation>
    <scope>NUCLEOTIDE SEQUENCE</scope>
</reference>
<keyword evidence="5" id="KW-1185">Reference proteome</keyword>
<proteinExistence type="predicted"/>
<evidence type="ECO:0000313" key="4">
    <source>
        <dbReference type="EMBL" id="GMN30025.1"/>
    </source>
</evidence>
<dbReference type="PANTHER" id="PTHR31225:SF9">
    <property type="entry name" value="TERPENE SYNTHASE 10"/>
    <property type="match status" value="1"/>
</dbReference>
<dbReference type="Pfam" id="PF03936">
    <property type="entry name" value="Terpene_synth_C"/>
    <property type="match status" value="1"/>
</dbReference>
<evidence type="ECO:0000256" key="2">
    <source>
        <dbReference type="ARBA" id="ARBA00022842"/>
    </source>
</evidence>
<gene>
    <name evidence="4" type="ORF">TIFTF001_047980</name>
</gene>
<protein>
    <recommendedName>
        <fullName evidence="3">Terpene synthase metal-binding domain-containing protein</fullName>
    </recommendedName>
</protein>
<dbReference type="AlphaFoldDB" id="A0AA88CSM5"/>
<evidence type="ECO:0000256" key="1">
    <source>
        <dbReference type="ARBA" id="ARBA00022723"/>
    </source>
</evidence>
<dbReference type="Gene3D" id="1.10.600.10">
    <property type="entry name" value="Farnesyl Diphosphate Synthase"/>
    <property type="match status" value="2"/>
</dbReference>
<feature type="domain" description="Terpene synthase metal-binding" evidence="3">
    <location>
        <begin position="1"/>
        <end position="80"/>
    </location>
</feature>
<dbReference type="InterPro" id="IPR005630">
    <property type="entry name" value="Terpene_synthase_metal-bd"/>
</dbReference>
<accession>A0AA88CSM5</accession>
<dbReference type="InterPro" id="IPR050148">
    <property type="entry name" value="Terpene_synthase-like"/>
</dbReference>
<dbReference type="Pfam" id="PF19086">
    <property type="entry name" value="Terpene_syn_C_2"/>
    <property type="match status" value="1"/>
</dbReference>
<dbReference type="PANTHER" id="PTHR31225">
    <property type="entry name" value="OS04G0344100 PROTEIN-RELATED"/>
    <property type="match status" value="1"/>
</dbReference>
<dbReference type="GO" id="GO:0016114">
    <property type="term" value="P:terpenoid biosynthetic process"/>
    <property type="evidence" value="ECO:0007669"/>
    <property type="project" value="InterPro"/>
</dbReference>
<dbReference type="GO" id="GO:0000287">
    <property type="term" value="F:magnesium ion binding"/>
    <property type="evidence" value="ECO:0007669"/>
    <property type="project" value="InterPro"/>
</dbReference>
<organism evidence="4 5">
    <name type="scientific">Ficus carica</name>
    <name type="common">Common fig</name>
    <dbReference type="NCBI Taxonomy" id="3494"/>
    <lineage>
        <taxon>Eukaryota</taxon>
        <taxon>Viridiplantae</taxon>
        <taxon>Streptophyta</taxon>
        <taxon>Embryophyta</taxon>
        <taxon>Tracheophyta</taxon>
        <taxon>Spermatophyta</taxon>
        <taxon>Magnoliopsida</taxon>
        <taxon>eudicotyledons</taxon>
        <taxon>Gunneridae</taxon>
        <taxon>Pentapetalae</taxon>
        <taxon>rosids</taxon>
        <taxon>fabids</taxon>
        <taxon>Rosales</taxon>
        <taxon>Moraceae</taxon>
        <taxon>Ficeae</taxon>
        <taxon>Ficus</taxon>
    </lineage>
</organism>
<dbReference type="SUPFAM" id="SSF48576">
    <property type="entry name" value="Terpenoid synthases"/>
    <property type="match status" value="1"/>
</dbReference>
<dbReference type="GO" id="GO:0010333">
    <property type="term" value="F:terpene synthase activity"/>
    <property type="evidence" value="ECO:0007669"/>
    <property type="project" value="InterPro"/>
</dbReference>
<dbReference type="Proteomes" id="UP001187192">
    <property type="component" value="Unassembled WGS sequence"/>
</dbReference>
<keyword evidence="2" id="KW-0460">Magnesium</keyword>
<dbReference type="EMBL" id="BTGU01005775">
    <property type="protein sequence ID" value="GMN30025.1"/>
    <property type="molecule type" value="Genomic_DNA"/>
</dbReference>